<dbReference type="SMART" id="SM00342">
    <property type="entry name" value="HTH_ARAC"/>
    <property type="match status" value="1"/>
</dbReference>
<dbReference type="Gene3D" id="1.10.10.60">
    <property type="entry name" value="Homeodomain-like"/>
    <property type="match status" value="1"/>
</dbReference>
<keyword evidence="4" id="KW-0804">Transcription</keyword>
<dbReference type="GO" id="GO:0003700">
    <property type="term" value="F:DNA-binding transcription factor activity"/>
    <property type="evidence" value="ECO:0007669"/>
    <property type="project" value="InterPro"/>
</dbReference>
<protein>
    <submittedName>
        <fullName evidence="7">Transcriptional regulator, AraC family</fullName>
    </submittedName>
</protein>
<dbReference type="Proteomes" id="UP000183529">
    <property type="component" value="Unassembled WGS sequence"/>
</dbReference>
<keyword evidence="1" id="KW-0678">Repressor</keyword>
<feature type="domain" description="HTH araC/xylS-type" evidence="6">
    <location>
        <begin position="182"/>
        <end position="279"/>
    </location>
</feature>
<evidence type="ECO:0000313" key="7">
    <source>
        <dbReference type="EMBL" id="SEJ20126.1"/>
    </source>
</evidence>
<dbReference type="CDD" id="cd06124">
    <property type="entry name" value="cupin_NimR-like_N"/>
    <property type="match status" value="1"/>
</dbReference>
<evidence type="ECO:0000256" key="4">
    <source>
        <dbReference type="ARBA" id="ARBA00023163"/>
    </source>
</evidence>
<evidence type="ECO:0000259" key="6">
    <source>
        <dbReference type="PROSITE" id="PS01124"/>
    </source>
</evidence>
<evidence type="ECO:0000256" key="1">
    <source>
        <dbReference type="ARBA" id="ARBA00022491"/>
    </source>
</evidence>
<evidence type="ECO:0000313" key="8">
    <source>
        <dbReference type="Proteomes" id="UP000183529"/>
    </source>
</evidence>
<organism evidence="7 8">
    <name type="scientific">Paraburkholderia tropica</name>
    <dbReference type="NCBI Taxonomy" id="92647"/>
    <lineage>
        <taxon>Bacteria</taxon>
        <taxon>Pseudomonadati</taxon>
        <taxon>Pseudomonadota</taxon>
        <taxon>Betaproteobacteria</taxon>
        <taxon>Burkholderiales</taxon>
        <taxon>Burkholderiaceae</taxon>
        <taxon>Paraburkholderia</taxon>
    </lineage>
</organism>
<reference evidence="7 8" key="1">
    <citation type="submission" date="2016-10" db="EMBL/GenBank/DDBJ databases">
        <authorList>
            <person name="Varghese N."/>
            <person name="Submissions S."/>
        </authorList>
    </citation>
    <scope>NUCLEOTIDE SEQUENCE [LARGE SCALE GENOMIC DNA]</scope>
    <source>
        <strain evidence="7 8">LMG 22274</strain>
    </source>
</reference>
<dbReference type="GO" id="GO:0043565">
    <property type="term" value="F:sequence-specific DNA binding"/>
    <property type="evidence" value="ECO:0007669"/>
    <property type="project" value="InterPro"/>
</dbReference>
<name>A0AAQ1GCK7_9BURK</name>
<dbReference type="AlphaFoldDB" id="A0AAQ1GCK7"/>
<dbReference type="EMBL" id="FNZM01000003">
    <property type="protein sequence ID" value="SEJ20126.1"/>
    <property type="molecule type" value="Genomic_DNA"/>
</dbReference>
<evidence type="ECO:0000256" key="5">
    <source>
        <dbReference type="SAM" id="MobiDB-lite"/>
    </source>
</evidence>
<evidence type="ECO:0000256" key="3">
    <source>
        <dbReference type="ARBA" id="ARBA00023125"/>
    </source>
</evidence>
<feature type="region of interest" description="Disordered" evidence="5">
    <location>
        <begin position="1"/>
        <end position="37"/>
    </location>
</feature>
<sequence>MPSAASSGRSRNAPLSSPSSNLPARSTNPADYQRAPGPASVLAKEYADGFEVGEHRHARAQLIYATRGVLEVTVAHTLWLVPPQRALWMPADTPHAMRARGAVSLRSPYIRDGHCPPGFPSTPHAVNVTPLLRELIVRAASIPVDDEPTGRDALVIAHLLAEIDWVPGHPLRMPAGGDRRLKHICGAILRAPGDPRTLDAWAAEAGASTRTLARLFIAETGLSFVHWRQLVRVQHALPLLASGMPVADVSAALGYDTPGAFAAMFRRVTGATPSAYFNAADCKLSDPA</sequence>
<dbReference type="InterPro" id="IPR018062">
    <property type="entry name" value="HTH_AraC-typ_CS"/>
</dbReference>
<dbReference type="PANTHER" id="PTHR11019:SF159">
    <property type="entry name" value="TRANSCRIPTIONAL REGULATOR-RELATED"/>
    <property type="match status" value="1"/>
</dbReference>
<dbReference type="Pfam" id="PF12833">
    <property type="entry name" value="HTH_18"/>
    <property type="match status" value="1"/>
</dbReference>
<comment type="caution">
    <text evidence="7">The sequence shown here is derived from an EMBL/GenBank/DDBJ whole genome shotgun (WGS) entry which is preliminary data.</text>
</comment>
<gene>
    <name evidence="7" type="ORF">SAMN05216550_103135</name>
</gene>
<keyword evidence="2" id="KW-0805">Transcription regulation</keyword>
<dbReference type="PROSITE" id="PS01124">
    <property type="entry name" value="HTH_ARAC_FAMILY_2"/>
    <property type="match status" value="1"/>
</dbReference>
<dbReference type="InterPro" id="IPR003313">
    <property type="entry name" value="AraC-bd"/>
</dbReference>
<feature type="compositionally biased region" description="Low complexity" evidence="5">
    <location>
        <begin position="9"/>
        <end position="26"/>
    </location>
</feature>
<dbReference type="InterPro" id="IPR018060">
    <property type="entry name" value="HTH_AraC"/>
</dbReference>
<dbReference type="InterPro" id="IPR014710">
    <property type="entry name" value="RmlC-like_jellyroll"/>
</dbReference>
<dbReference type="SUPFAM" id="SSF51182">
    <property type="entry name" value="RmlC-like cupins"/>
    <property type="match status" value="1"/>
</dbReference>
<dbReference type="Pfam" id="PF02311">
    <property type="entry name" value="AraC_binding"/>
    <property type="match status" value="1"/>
</dbReference>
<proteinExistence type="predicted"/>
<dbReference type="PANTHER" id="PTHR11019">
    <property type="entry name" value="HTH-TYPE TRANSCRIPTIONAL REGULATOR NIMR"/>
    <property type="match status" value="1"/>
</dbReference>
<dbReference type="Gene3D" id="2.60.120.10">
    <property type="entry name" value="Jelly Rolls"/>
    <property type="match status" value="1"/>
</dbReference>
<dbReference type="FunFam" id="1.10.10.60:FF:000132">
    <property type="entry name" value="AraC family transcriptional regulator"/>
    <property type="match status" value="1"/>
</dbReference>
<evidence type="ECO:0000256" key="2">
    <source>
        <dbReference type="ARBA" id="ARBA00023015"/>
    </source>
</evidence>
<accession>A0AAQ1GCK7</accession>
<keyword evidence="3" id="KW-0238">DNA-binding</keyword>
<dbReference type="SUPFAM" id="SSF46689">
    <property type="entry name" value="Homeodomain-like"/>
    <property type="match status" value="1"/>
</dbReference>
<dbReference type="InterPro" id="IPR009057">
    <property type="entry name" value="Homeodomain-like_sf"/>
</dbReference>
<dbReference type="PROSITE" id="PS00041">
    <property type="entry name" value="HTH_ARAC_FAMILY_1"/>
    <property type="match status" value="1"/>
</dbReference>
<dbReference type="InterPro" id="IPR011051">
    <property type="entry name" value="RmlC_Cupin_sf"/>
</dbReference>